<dbReference type="AlphaFoldDB" id="A0ABD3AT25"/>
<organism evidence="2 3">
    <name type="scientific">Cinchona calisaya</name>
    <dbReference type="NCBI Taxonomy" id="153742"/>
    <lineage>
        <taxon>Eukaryota</taxon>
        <taxon>Viridiplantae</taxon>
        <taxon>Streptophyta</taxon>
        <taxon>Embryophyta</taxon>
        <taxon>Tracheophyta</taxon>
        <taxon>Spermatophyta</taxon>
        <taxon>Magnoliopsida</taxon>
        <taxon>eudicotyledons</taxon>
        <taxon>Gunneridae</taxon>
        <taxon>Pentapetalae</taxon>
        <taxon>asterids</taxon>
        <taxon>lamiids</taxon>
        <taxon>Gentianales</taxon>
        <taxon>Rubiaceae</taxon>
        <taxon>Cinchonoideae</taxon>
        <taxon>Cinchoneae</taxon>
        <taxon>Cinchona</taxon>
    </lineage>
</organism>
<dbReference type="Gene3D" id="3.30.70.270">
    <property type="match status" value="1"/>
</dbReference>
<dbReference type="InterPro" id="IPR043128">
    <property type="entry name" value="Rev_trsase/Diguanyl_cyclase"/>
</dbReference>
<proteinExistence type="predicted"/>
<dbReference type="SUPFAM" id="SSF56672">
    <property type="entry name" value="DNA/RNA polymerases"/>
    <property type="match status" value="1"/>
</dbReference>
<dbReference type="CDD" id="cd01647">
    <property type="entry name" value="RT_LTR"/>
    <property type="match status" value="1"/>
</dbReference>
<dbReference type="InterPro" id="IPR053134">
    <property type="entry name" value="RNA-dir_DNA_polymerase"/>
</dbReference>
<comment type="caution">
    <text evidence="2">The sequence shown here is derived from an EMBL/GenBank/DDBJ whole genome shotgun (WGS) entry which is preliminary data.</text>
</comment>
<gene>
    <name evidence="2" type="ORF">ACH5RR_002796</name>
</gene>
<dbReference type="Proteomes" id="UP001630127">
    <property type="component" value="Unassembled WGS sequence"/>
</dbReference>
<reference evidence="2 3" key="1">
    <citation type="submission" date="2024-11" db="EMBL/GenBank/DDBJ databases">
        <title>A near-complete genome assembly of Cinchona calisaya.</title>
        <authorList>
            <person name="Lian D.C."/>
            <person name="Zhao X.W."/>
            <person name="Wei L."/>
        </authorList>
    </citation>
    <scope>NUCLEOTIDE SEQUENCE [LARGE SCALE GENOMIC DNA]</scope>
    <source>
        <tissue evidence="2">Nenye</tissue>
    </source>
</reference>
<keyword evidence="3" id="KW-1185">Reference proteome</keyword>
<evidence type="ECO:0000313" key="2">
    <source>
        <dbReference type="EMBL" id="KAL3534335.1"/>
    </source>
</evidence>
<dbReference type="Pfam" id="PF00078">
    <property type="entry name" value="RVT_1"/>
    <property type="match status" value="1"/>
</dbReference>
<dbReference type="Gene3D" id="3.10.10.10">
    <property type="entry name" value="HIV Type 1 Reverse Transcriptase, subunit A, domain 1"/>
    <property type="match status" value="1"/>
</dbReference>
<name>A0ABD3AT25_9GENT</name>
<dbReference type="InterPro" id="IPR043502">
    <property type="entry name" value="DNA/RNA_pol_sf"/>
</dbReference>
<dbReference type="InterPro" id="IPR000477">
    <property type="entry name" value="RT_dom"/>
</dbReference>
<evidence type="ECO:0000259" key="1">
    <source>
        <dbReference type="Pfam" id="PF00078"/>
    </source>
</evidence>
<evidence type="ECO:0000313" key="3">
    <source>
        <dbReference type="Proteomes" id="UP001630127"/>
    </source>
</evidence>
<dbReference type="EMBL" id="JBJUIK010000002">
    <property type="protein sequence ID" value="KAL3534335.1"/>
    <property type="molecule type" value="Genomic_DNA"/>
</dbReference>
<dbReference type="PANTHER" id="PTHR24559">
    <property type="entry name" value="TRANSPOSON TY3-I GAG-POL POLYPROTEIN"/>
    <property type="match status" value="1"/>
</dbReference>
<feature type="domain" description="Reverse transcriptase" evidence="1">
    <location>
        <begin position="12"/>
        <end position="119"/>
    </location>
</feature>
<protein>
    <recommendedName>
        <fullName evidence="1">Reverse transcriptase domain-containing protein</fullName>
    </recommendedName>
</protein>
<dbReference type="PANTHER" id="PTHR24559:SF444">
    <property type="entry name" value="REVERSE TRANSCRIPTASE DOMAIN-CONTAINING PROTEIN"/>
    <property type="match status" value="1"/>
</dbReference>
<accession>A0ABD3AT25</accession>
<sequence length="139" mass="16484">MTRKDCFLLPFIDQMLKRLTSYAYYCFLDGSSDYNQIRIASENEEKTMFTCPFGAFAYCCMPFGLCNAPIYFWRCMVSIFLDTIERFLEVFMDDFSMFGSNFDECIHHLFLVLQRCREMTNVKMLLFSLMMIVLVLLKS</sequence>